<dbReference type="Gene3D" id="3.10.580.10">
    <property type="entry name" value="CBS-domain"/>
    <property type="match status" value="1"/>
</dbReference>
<organism evidence="4">
    <name type="scientific">Helicotheca tamesis</name>
    <dbReference type="NCBI Taxonomy" id="374047"/>
    <lineage>
        <taxon>Eukaryota</taxon>
        <taxon>Sar</taxon>
        <taxon>Stramenopiles</taxon>
        <taxon>Ochrophyta</taxon>
        <taxon>Bacillariophyta</taxon>
        <taxon>Mediophyceae</taxon>
        <taxon>Lithodesmiophycidae</taxon>
        <taxon>Lithodesmiales</taxon>
        <taxon>Lithodesmiaceae</taxon>
        <taxon>Helicotheca</taxon>
    </lineage>
</organism>
<protein>
    <recommendedName>
        <fullName evidence="3">CBS domain-containing protein</fullName>
    </recommendedName>
</protein>
<name>A0A7S2DZL6_9STRA</name>
<dbReference type="PROSITE" id="PS51371">
    <property type="entry name" value="CBS"/>
    <property type="match status" value="2"/>
</dbReference>
<evidence type="ECO:0000259" key="3">
    <source>
        <dbReference type="PROSITE" id="PS51371"/>
    </source>
</evidence>
<sequence>MEKSCYVEIEYTIPEDEMVYEAVRRFCAYKIGALVTTDKDGNLSGIVTERDFVTKFSPDELKDAKKTKITDIYTPGEKLITATPHDEIGVCMNKILSKDVRHLPLLGDDGKSVVGMISVKDLVKVALDEKQKMIDTLSNFALGKGGHYIED</sequence>
<keyword evidence="1 2" id="KW-0129">CBS domain</keyword>
<dbReference type="AlphaFoldDB" id="A0A7S2DZL6"/>
<feature type="domain" description="CBS" evidence="3">
    <location>
        <begin position="1"/>
        <end position="64"/>
    </location>
</feature>
<dbReference type="PANTHER" id="PTHR43080:SF2">
    <property type="entry name" value="CBS DOMAIN-CONTAINING PROTEIN"/>
    <property type="match status" value="1"/>
</dbReference>
<dbReference type="SMART" id="SM00116">
    <property type="entry name" value="CBS"/>
    <property type="match status" value="2"/>
</dbReference>
<evidence type="ECO:0000256" key="1">
    <source>
        <dbReference type="ARBA" id="ARBA00023122"/>
    </source>
</evidence>
<feature type="domain" description="CBS" evidence="3">
    <location>
        <begin position="73"/>
        <end position="133"/>
    </location>
</feature>
<dbReference type="InterPro" id="IPR000644">
    <property type="entry name" value="CBS_dom"/>
</dbReference>
<accession>A0A7S2DZL6</accession>
<evidence type="ECO:0000256" key="2">
    <source>
        <dbReference type="PROSITE-ProRule" id="PRU00703"/>
    </source>
</evidence>
<evidence type="ECO:0000313" key="4">
    <source>
        <dbReference type="EMBL" id="CAD9468741.1"/>
    </source>
</evidence>
<dbReference type="EMBL" id="HBGV01001329">
    <property type="protein sequence ID" value="CAD9468741.1"/>
    <property type="molecule type" value="Transcribed_RNA"/>
</dbReference>
<dbReference type="Pfam" id="PF00571">
    <property type="entry name" value="CBS"/>
    <property type="match status" value="2"/>
</dbReference>
<gene>
    <name evidence="4" type="ORF">HTAM1171_LOCUS806</name>
</gene>
<dbReference type="SUPFAM" id="SSF54631">
    <property type="entry name" value="CBS-domain pair"/>
    <property type="match status" value="1"/>
</dbReference>
<reference evidence="4" key="1">
    <citation type="submission" date="2021-01" db="EMBL/GenBank/DDBJ databases">
        <authorList>
            <person name="Corre E."/>
            <person name="Pelletier E."/>
            <person name="Niang G."/>
            <person name="Scheremetjew M."/>
            <person name="Finn R."/>
            <person name="Kale V."/>
            <person name="Holt S."/>
            <person name="Cochrane G."/>
            <person name="Meng A."/>
            <person name="Brown T."/>
            <person name="Cohen L."/>
        </authorList>
    </citation>
    <scope>NUCLEOTIDE SEQUENCE</scope>
    <source>
        <strain evidence="4">CCMP826</strain>
    </source>
</reference>
<proteinExistence type="predicted"/>
<dbReference type="PANTHER" id="PTHR43080">
    <property type="entry name" value="CBS DOMAIN-CONTAINING PROTEIN CBSX3, MITOCHONDRIAL"/>
    <property type="match status" value="1"/>
</dbReference>
<dbReference type="InterPro" id="IPR046342">
    <property type="entry name" value="CBS_dom_sf"/>
</dbReference>
<dbReference type="InterPro" id="IPR051257">
    <property type="entry name" value="Diverse_CBS-Domain"/>
</dbReference>